<dbReference type="EMBL" id="QKTW01000013">
    <property type="protein sequence ID" value="PZF73386.1"/>
    <property type="molecule type" value="Genomic_DNA"/>
</dbReference>
<evidence type="ECO:0000256" key="1">
    <source>
        <dbReference type="SAM" id="MobiDB-lite"/>
    </source>
</evidence>
<comment type="caution">
    <text evidence="2">The sequence shown here is derived from an EMBL/GenBank/DDBJ whole genome shotgun (WGS) entry which is preliminary data.</text>
</comment>
<organism evidence="2 3">
    <name type="scientific">Taibaiella soli</name>
    <dbReference type="NCBI Taxonomy" id="1649169"/>
    <lineage>
        <taxon>Bacteria</taxon>
        <taxon>Pseudomonadati</taxon>
        <taxon>Bacteroidota</taxon>
        <taxon>Chitinophagia</taxon>
        <taxon>Chitinophagales</taxon>
        <taxon>Chitinophagaceae</taxon>
        <taxon>Taibaiella</taxon>
    </lineage>
</organism>
<accession>A0A2W2BIW4</accession>
<gene>
    <name evidence="2" type="ORF">DN068_08320</name>
</gene>
<feature type="region of interest" description="Disordered" evidence="1">
    <location>
        <begin position="1426"/>
        <end position="1469"/>
    </location>
</feature>
<evidence type="ECO:0000313" key="2">
    <source>
        <dbReference type="EMBL" id="PZF73386.1"/>
    </source>
</evidence>
<dbReference type="OrthoDB" id="9762853at2"/>
<feature type="compositionally biased region" description="Low complexity" evidence="1">
    <location>
        <begin position="1426"/>
        <end position="1444"/>
    </location>
</feature>
<name>A0A2W2BIW4_9BACT</name>
<proteinExistence type="predicted"/>
<feature type="compositionally biased region" description="Polar residues" evidence="1">
    <location>
        <begin position="1450"/>
        <end position="1469"/>
    </location>
</feature>
<evidence type="ECO:0008006" key="4">
    <source>
        <dbReference type="Google" id="ProtNLM"/>
    </source>
</evidence>
<reference evidence="2 3" key="1">
    <citation type="submission" date="2018-06" db="EMBL/GenBank/DDBJ databases">
        <title>Mucibacter soli gen. nov., sp. nov., a new member of the family Chitinophagaceae producing mucin.</title>
        <authorList>
            <person name="Kim M.-K."/>
            <person name="Park S."/>
            <person name="Kim T.-S."/>
            <person name="Joung Y."/>
            <person name="Han J.-H."/>
            <person name="Kim S.B."/>
        </authorList>
    </citation>
    <scope>NUCLEOTIDE SEQUENCE [LARGE SCALE GENOMIC DNA]</scope>
    <source>
        <strain evidence="2 3">R1-15</strain>
    </source>
</reference>
<evidence type="ECO:0000313" key="3">
    <source>
        <dbReference type="Proteomes" id="UP000248745"/>
    </source>
</evidence>
<dbReference type="Proteomes" id="UP000248745">
    <property type="component" value="Unassembled WGS sequence"/>
</dbReference>
<feature type="compositionally biased region" description="Basic residues" evidence="1">
    <location>
        <begin position="1557"/>
        <end position="1566"/>
    </location>
</feature>
<protein>
    <recommendedName>
        <fullName evidence="4">Baseplate protein J-like domain-containing protein</fullName>
    </recommendedName>
</protein>
<feature type="region of interest" description="Disordered" evidence="1">
    <location>
        <begin position="1546"/>
        <end position="1566"/>
    </location>
</feature>
<dbReference type="RefSeq" id="WP_110998449.1">
    <property type="nucleotide sequence ID" value="NZ_QKTW01000013.1"/>
</dbReference>
<keyword evidence="3" id="KW-1185">Reference proteome</keyword>
<sequence length="1566" mass="172868">MSNCHCHDEVKRDGSAQINRYLKALDPAYAPVDGRSLEDLLVFAKRYAAQIRFYDIPESKVEPGADPAKISWREFFRRDMAVIAASIAVTDLQQIKKDYDEIRDRLDLDPTNDAYGDLFDPILGILKKTDRWYSIAIPENPLHADLVLAINSNLKDLVGKMIAYEEGFTAVDVKHPLKLDFTDIENPDVWGVNDKIDADDTIYVGADAGDKIKNAALYVDDIFNGFYGFISKMVDNAEGYLQYALTQYPAHQPHMALFITFLQLYRLAQDQMNGITEGILNFYYRDVLHLAEKPSIPDKVYVVLELAKDVAAYDLAAGTEFKAGKDASGKDMFYKTSDDFVANQAKVKELKTLFIEKSSAVLDNGSSIATIQSVFARPIANSLDGFGEKITDPSGKWMTFGKGAAVVPNKHNPCEILATAGDEKFRKDQAQLGFAIASPQFLLQGGKRLISLSVRGLSVMLATAKGGADPFEILLTGEKGWVKITQVMKEAEFTALSNSISNGVFGTDTSGIGTSYYIGTNALMIYLPVAEQAIVPYSAKLHPGIVFGTEQPMMQVLLNKNLQLYERVYNLININNMSVDIKVGSINPKDKEVNYFFDGLKTLVIQNDDGTVQPNKPFDPFTAYPTQGKSLYIGSQEVFNKPLDELAVNIRNTSDIALQAMQLKVASELSMSTYNPPDYNVSLLQGKEWQPLSTDSGNTQFQRLQLTSDILYKANYDSTGQASGVKFDIEERKPIRTITALTPQTDKGFIRLDNLRAVTYGENSSFLQASQNMAADLQVKEISVSYQSSLSQLESGVDQFFHVYPFGVVETYLDKTVRNELRQNVLSVLSNKLLAPTQEQIRWDRKQGGQLVDAHNLLFPQFTWLGPYSDFAPAPKISTNIKLGGMVKEYQELQKIGLLVEGTDTGSTNQPPFNYDNVVAYSTHFTNDASGVNQYSGHVEEQGSLFIGLENLQPLQSVSLLFQFAEGSALDEDDDPPQIHWSYLSNNEWKPLKGENLISDSTQGFQTTGIVKIDVPDDATTHNTIITDGLLWFCASVTSDSDRIPQLIGVVAQAVTVTFEDKGNDQSHFDAPLPAGSISKLAVTVNEVSKVTQPYASFDGKHTEVGKEFYTRVSERLRHKGRAITAWDYEHLVLDRFPGIYKVKCLTHTDPNCLCRHTTITQTVQATRIGNADSVGGRETLSSGLASGQHPPHSECCGPQIAPGHILIVPISDLKNRNAANPLQPKTSRKTLLDIEAYLQTLTSPFVKVHAKNPVYEQIICAFRVQFTEGIDKGYYLKKLNEELVHYLTPWAFDAAAEVKFDEKVYASSIIAFIESRSYVDFITDFFMGVCRNECCPEIKVSKPKESGDGNEINTLTDCDDLERLMKSNAKFIGETEVAPSTPRSILVSVVQHVIIPYEAPDIPSLCDRRKMNNVDNTPVIIAPAPEQQQAQPTQPSQPTFQPKPMQPVQPAQTEPMQPVQPANTAPMQPVQPTKNEVVANPPKPVAVVTAADNVVKPATVDTALKNADNQVSAKNAAEAIVKADANPPADVKTTTATNEPVKKVVTKKAATSAKKTATKKTKPSK</sequence>